<feature type="compositionally biased region" description="Basic and acidic residues" evidence="9">
    <location>
        <begin position="126"/>
        <end position="135"/>
    </location>
</feature>
<keyword evidence="12" id="KW-1185">Reference proteome</keyword>
<dbReference type="InterPro" id="IPR001578">
    <property type="entry name" value="Peptidase_C12_UCH"/>
</dbReference>
<comment type="catalytic activity">
    <reaction evidence="1 7 8">
        <text>Thiol-dependent hydrolysis of ester, thioester, amide, peptide and isopeptide bonds formed by the C-terminal Gly of ubiquitin (a 76-residue protein attached to proteins as an intracellular targeting signal).</text>
        <dbReference type="EC" id="3.4.19.12"/>
    </reaction>
</comment>
<feature type="site" description="Transition state stabilizer" evidence="7">
    <location>
        <position position="353"/>
    </location>
</feature>
<dbReference type="GO" id="GO:0016579">
    <property type="term" value="P:protein deubiquitination"/>
    <property type="evidence" value="ECO:0007669"/>
    <property type="project" value="TreeGrafter"/>
</dbReference>
<dbReference type="InterPro" id="IPR036959">
    <property type="entry name" value="Peptidase_C12_UCH_sf"/>
</dbReference>
<evidence type="ECO:0000313" key="12">
    <source>
        <dbReference type="Proteomes" id="UP000557566"/>
    </source>
</evidence>
<feature type="compositionally biased region" description="Basic and acidic residues" evidence="9">
    <location>
        <begin position="242"/>
        <end position="251"/>
    </location>
</feature>
<dbReference type="Gene3D" id="3.40.532.10">
    <property type="entry name" value="Peptidase C12, ubiquitin carboxyl-terminal hydrolase"/>
    <property type="match status" value="1"/>
</dbReference>
<protein>
    <recommendedName>
        <fullName evidence="8">Ubiquitin carboxyl-terminal hydrolase</fullName>
        <ecNumber evidence="8">3.4.19.12</ecNumber>
    </recommendedName>
</protein>
<evidence type="ECO:0000256" key="7">
    <source>
        <dbReference type="PROSITE-ProRule" id="PRU01393"/>
    </source>
</evidence>
<feature type="active site" description="Nucleophile" evidence="7">
    <location>
        <position position="359"/>
    </location>
</feature>
<keyword evidence="4 7" id="KW-0833">Ubl conjugation pathway</keyword>
<dbReference type="InterPro" id="IPR038765">
    <property type="entry name" value="Papain-like_cys_pep_sf"/>
</dbReference>
<keyword evidence="5 7" id="KW-0378">Hydrolase</keyword>
<evidence type="ECO:0000259" key="10">
    <source>
        <dbReference type="PROSITE" id="PS52048"/>
    </source>
</evidence>
<evidence type="ECO:0000256" key="4">
    <source>
        <dbReference type="ARBA" id="ARBA00022786"/>
    </source>
</evidence>
<evidence type="ECO:0000256" key="1">
    <source>
        <dbReference type="ARBA" id="ARBA00000707"/>
    </source>
</evidence>
<dbReference type="Pfam" id="PF01088">
    <property type="entry name" value="Peptidase_C12"/>
    <property type="match status" value="1"/>
</dbReference>
<dbReference type="Proteomes" id="UP000557566">
    <property type="component" value="Unassembled WGS sequence"/>
</dbReference>
<dbReference type="GO" id="GO:0006511">
    <property type="term" value="P:ubiquitin-dependent protein catabolic process"/>
    <property type="evidence" value="ECO:0007669"/>
    <property type="project" value="UniProtKB-UniRule"/>
</dbReference>
<dbReference type="GO" id="GO:0005737">
    <property type="term" value="C:cytoplasm"/>
    <property type="evidence" value="ECO:0007669"/>
    <property type="project" value="TreeGrafter"/>
</dbReference>
<dbReference type="SUPFAM" id="SSF54001">
    <property type="entry name" value="Cysteine proteinases"/>
    <property type="match status" value="1"/>
</dbReference>
<dbReference type="GO" id="GO:0004843">
    <property type="term" value="F:cysteine-type deubiquitinase activity"/>
    <property type="evidence" value="ECO:0007669"/>
    <property type="project" value="UniProtKB-UniRule"/>
</dbReference>
<feature type="site" description="Important for enzyme activity" evidence="7">
    <location>
        <position position="490"/>
    </location>
</feature>
<evidence type="ECO:0000313" key="11">
    <source>
        <dbReference type="EMBL" id="KAF4512121.1"/>
    </source>
</evidence>
<evidence type="ECO:0000256" key="9">
    <source>
        <dbReference type="SAM" id="MobiDB-lite"/>
    </source>
</evidence>
<dbReference type="AlphaFoldDB" id="A0A8H4V8Z1"/>
<feature type="region of interest" description="Disordered" evidence="9">
    <location>
        <begin position="101"/>
        <end position="135"/>
    </location>
</feature>
<dbReference type="PRINTS" id="PR00707">
    <property type="entry name" value="UBCTHYDRLASE"/>
</dbReference>
<feature type="active site" description="Proton donor" evidence="7">
    <location>
        <position position="475"/>
    </location>
</feature>
<name>A0A8H4V8Z1_9HYPO</name>
<proteinExistence type="inferred from homology"/>
<evidence type="ECO:0000256" key="2">
    <source>
        <dbReference type="ARBA" id="ARBA00009326"/>
    </source>
</evidence>
<comment type="similarity">
    <text evidence="2 7 8">Belongs to the peptidase C12 family.</text>
</comment>
<dbReference type="PROSITE" id="PS52048">
    <property type="entry name" value="UCH_DOMAIN"/>
    <property type="match status" value="1"/>
</dbReference>
<reference evidence="11 12" key="1">
    <citation type="journal article" date="2020" name="Genome Biol. Evol.">
        <title>A new high-quality draft genome assembly of the Chinese cordyceps Ophiocordyceps sinensis.</title>
        <authorList>
            <person name="Shu R."/>
            <person name="Zhang J."/>
            <person name="Meng Q."/>
            <person name="Zhang H."/>
            <person name="Zhou G."/>
            <person name="Li M."/>
            <person name="Wu P."/>
            <person name="Zhao Y."/>
            <person name="Chen C."/>
            <person name="Qin Q."/>
        </authorList>
    </citation>
    <scope>NUCLEOTIDE SEQUENCE [LARGE SCALE GENOMIC DNA]</scope>
    <source>
        <strain evidence="11 12">IOZ07</strain>
    </source>
</reference>
<accession>A0A8H4V8Z1</accession>
<gene>
    <name evidence="11" type="ORF">G6O67_001301</name>
</gene>
<dbReference type="EC" id="3.4.19.12" evidence="8"/>
<sequence length="683" mass="74267">MRAKHRARPSPCTHKSSFLFGRNITMARHAKTGREAAAAEKTLASALEQSLDQIADKIADKVAEKLASVVADRLADAFVADMTPAVVDKIASKVADKVAAKTQDRPAEQSPVETLDETAKQLSTESPDKMEDGPHDVSTEAVIWVAAESPGHSPERALGETADKMEAEPAVAEQASAETAPKVDEEPEVAAEEPPVPVQPTNRASASAGGGKRQSPEAEDAPPQKKARTVDEAAPRRNPKRAAHEAAEHAAKHGAALPDDLLMEALRPLSAREIEAWEGWVELESEPAFFNFIVKKLGVKGVTIKELLSLESWALSHLPKPVFGLVFLFQYTPQLDEEEEDSDDGAPVWFANQTTPNSCASVALLNIIMNAEHVELGGQLQAFKESTRELSSPLRGRRIGSSGFIRAAHNSFVRRMDMLEADLCLANEVASAKPRRSKKPAAPGKGRKQGPAASAKGAKKKTKAANAPPEEFGFHFIAYVPTNGFVWELDGIRTNPRNIGPLDSEDWTQVAAPRIQQRIEEYGNSANGFSLLAMCRSPLDTQRSVIASHVGAIHRLRSRFQEDASFADLINADEGLGDVVDNEAALGEFGLQQAHVADAAAPAFLREPMSRPDLDAQQARGLYEQLVAGTKFAMVKYREETIAVSEEEERVRERQKDYSPALHRWMTKLANKGALQDVIRTSQ</sequence>
<evidence type="ECO:0000256" key="3">
    <source>
        <dbReference type="ARBA" id="ARBA00022670"/>
    </source>
</evidence>
<comment type="caution">
    <text evidence="11">The sequence shown here is derived from an EMBL/GenBank/DDBJ whole genome shotgun (WGS) entry which is preliminary data.</text>
</comment>
<keyword evidence="3 7" id="KW-0645">Protease</keyword>
<evidence type="ECO:0000256" key="6">
    <source>
        <dbReference type="ARBA" id="ARBA00022807"/>
    </source>
</evidence>
<keyword evidence="6 7" id="KW-0788">Thiol protease</keyword>
<dbReference type="EMBL" id="JAAVMX010000002">
    <property type="protein sequence ID" value="KAF4512121.1"/>
    <property type="molecule type" value="Genomic_DNA"/>
</dbReference>
<dbReference type="FunFam" id="3.40.532.10:FF:000010">
    <property type="entry name" value="Ubiquitin carboxyl-terminal hydrolase"/>
    <property type="match status" value="1"/>
</dbReference>
<feature type="region of interest" description="Disordered" evidence="9">
    <location>
        <begin position="163"/>
        <end position="253"/>
    </location>
</feature>
<evidence type="ECO:0000256" key="8">
    <source>
        <dbReference type="RuleBase" id="RU361215"/>
    </source>
</evidence>
<dbReference type="PANTHER" id="PTHR10589">
    <property type="entry name" value="UBIQUITIN CARBOXYL-TERMINAL HYDROLASE"/>
    <property type="match status" value="1"/>
</dbReference>
<organism evidence="11 12">
    <name type="scientific">Ophiocordyceps sinensis</name>
    <dbReference type="NCBI Taxonomy" id="72228"/>
    <lineage>
        <taxon>Eukaryota</taxon>
        <taxon>Fungi</taxon>
        <taxon>Dikarya</taxon>
        <taxon>Ascomycota</taxon>
        <taxon>Pezizomycotina</taxon>
        <taxon>Sordariomycetes</taxon>
        <taxon>Hypocreomycetidae</taxon>
        <taxon>Hypocreales</taxon>
        <taxon>Ophiocordycipitaceae</taxon>
        <taxon>Ophiocordyceps</taxon>
    </lineage>
</organism>
<feature type="region of interest" description="Disordered" evidence="9">
    <location>
        <begin position="431"/>
        <end position="466"/>
    </location>
</feature>
<feature type="domain" description="UCH catalytic" evidence="10">
    <location>
        <begin position="279"/>
        <end position="536"/>
    </location>
</feature>
<dbReference type="PANTHER" id="PTHR10589:SF16">
    <property type="entry name" value="UBIQUITIN CARBOXYL-TERMINAL HYDROLASE ISOZYME L5"/>
    <property type="match status" value="1"/>
</dbReference>
<dbReference type="OrthoDB" id="1924260at2759"/>
<evidence type="ECO:0000256" key="5">
    <source>
        <dbReference type="ARBA" id="ARBA00022801"/>
    </source>
</evidence>